<feature type="signal peptide" evidence="4">
    <location>
        <begin position="1"/>
        <end position="18"/>
    </location>
</feature>
<accession>A0A8J3QVJ3</accession>
<protein>
    <submittedName>
        <fullName evidence="5">Sugar ABC transporter substrate-binding protein</fullName>
    </submittedName>
</protein>
<dbReference type="Gene3D" id="3.40.190.10">
    <property type="entry name" value="Periplasmic binding protein-like II"/>
    <property type="match status" value="1"/>
</dbReference>
<evidence type="ECO:0000313" key="5">
    <source>
        <dbReference type="EMBL" id="GIH16568.1"/>
    </source>
</evidence>
<keyword evidence="6" id="KW-1185">Reference proteome</keyword>
<name>A0A8J3QVJ3_9ACTN</name>
<reference evidence="5" key="1">
    <citation type="submission" date="2021-01" db="EMBL/GenBank/DDBJ databases">
        <title>Whole genome shotgun sequence of Rugosimonospora africana NBRC 104875.</title>
        <authorList>
            <person name="Komaki H."/>
            <person name="Tamura T."/>
        </authorList>
    </citation>
    <scope>NUCLEOTIDE SEQUENCE</scope>
    <source>
        <strain evidence="5">NBRC 104875</strain>
    </source>
</reference>
<dbReference type="CDD" id="cd13585">
    <property type="entry name" value="PBP2_TMBP_like"/>
    <property type="match status" value="1"/>
</dbReference>
<dbReference type="AlphaFoldDB" id="A0A8J3QVJ3"/>
<dbReference type="PANTHER" id="PTHR30061:SF50">
    <property type="entry name" value="MALTOSE_MALTODEXTRIN-BINDING PERIPLASMIC PROTEIN"/>
    <property type="match status" value="1"/>
</dbReference>
<sequence>MKRRAVLRTMVAAGAATAVGLGMSACGSASQQGSADHANLIMTIWGSSNDTKTYQQRADAYTAQHPGVKVTVKNIPVDNYDQQVDTMIAGNSSPDIIEVNGTDGPSLASRGVVLDLGPKIQSAGLKLEDTVDAARVKGYNLKGKQFALPDRGGNLVFYYNKTMFDKAGVALPKAGWTWDEFTAAAQKLTIVQGGKTVQYGVAIDNWPQAVESVARSFGGTLLNDALDKPAIDSSQFRGGMQAYYDLAAKLKVSPTMKDYANFGQNVNRDALFAQGKTAMIWAGLWDVPDFVKQGLSFGIAPPPTVDPANPTMMAFGTGLAVGSRSKNQQAAWEVVKYMFSADGQKPIVTNQEDVPSATALIPEWEKSLPPGVSYAEVAQASNQVFSPQTPPQGAEIEKQVEQDLYPFFTGSASIDQATSTAAGHIKGILAGS</sequence>
<dbReference type="GO" id="GO:1901982">
    <property type="term" value="F:maltose binding"/>
    <property type="evidence" value="ECO:0007669"/>
    <property type="project" value="TreeGrafter"/>
</dbReference>
<evidence type="ECO:0000256" key="3">
    <source>
        <dbReference type="ARBA" id="ARBA00022729"/>
    </source>
</evidence>
<dbReference type="GO" id="GO:0042956">
    <property type="term" value="P:maltodextrin transmembrane transport"/>
    <property type="evidence" value="ECO:0007669"/>
    <property type="project" value="TreeGrafter"/>
</dbReference>
<dbReference type="PANTHER" id="PTHR30061">
    <property type="entry name" value="MALTOSE-BINDING PERIPLASMIC PROTEIN"/>
    <property type="match status" value="1"/>
</dbReference>
<dbReference type="Pfam" id="PF01547">
    <property type="entry name" value="SBP_bac_1"/>
    <property type="match status" value="1"/>
</dbReference>
<evidence type="ECO:0000256" key="1">
    <source>
        <dbReference type="ARBA" id="ARBA00008520"/>
    </source>
</evidence>
<comment type="caution">
    <text evidence="5">The sequence shown here is derived from an EMBL/GenBank/DDBJ whole genome shotgun (WGS) entry which is preliminary data.</text>
</comment>
<dbReference type="PROSITE" id="PS51257">
    <property type="entry name" value="PROKAR_LIPOPROTEIN"/>
    <property type="match status" value="1"/>
</dbReference>
<feature type="chain" id="PRO_5039038566" evidence="4">
    <location>
        <begin position="19"/>
        <end position="432"/>
    </location>
</feature>
<dbReference type="GO" id="GO:0015768">
    <property type="term" value="P:maltose transport"/>
    <property type="evidence" value="ECO:0007669"/>
    <property type="project" value="TreeGrafter"/>
</dbReference>
<dbReference type="InterPro" id="IPR006059">
    <property type="entry name" value="SBP"/>
</dbReference>
<dbReference type="EMBL" id="BONZ01000045">
    <property type="protein sequence ID" value="GIH16568.1"/>
    <property type="molecule type" value="Genomic_DNA"/>
</dbReference>
<dbReference type="Proteomes" id="UP000642748">
    <property type="component" value="Unassembled WGS sequence"/>
</dbReference>
<dbReference type="SUPFAM" id="SSF53850">
    <property type="entry name" value="Periplasmic binding protein-like II"/>
    <property type="match status" value="1"/>
</dbReference>
<evidence type="ECO:0000256" key="2">
    <source>
        <dbReference type="ARBA" id="ARBA00022448"/>
    </source>
</evidence>
<keyword evidence="2" id="KW-0813">Transport</keyword>
<gene>
    <name evidence="5" type="ORF">Raf01_47400</name>
</gene>
<dbReference type="GO" id="GO:0055052">
    <property type="term" value="C:ATP-binding cassette (ABC) transporter complex, substrate-binding subunit-containing"/>
    <property type="evidence" value="ECO:0007669"/>
    <property type="project" value="TreeGrafter"/>
</dbReference>
<evidence type="ECO:0000256" key="4">
    <source>
        <dbReference type="SAM" id="SignalP"/>
    </source>
</evidence>
<keyword evidence="3 4" id="KW-0732">Signal</keyword>
<proteinExistence type="inferred from homology"/>
<organism evidence="5 6">
    <name type="scientific">Rugosimonospora africana</name>
    <dbReference type="NCBI Taxonomy" id="556532"/>
    <lineage>
        <taxon>Bacteria</taxon>
        <taxon>Bacillati</taxon>
        <taxon>Actinomycetota</taxon>
        <taxon>Actinomycetes</taxon>
        <taxon>Micromonosporales</taxon>
        <taxon>Micromonosporaceae</taxon>
        <taxon>Rugosimonospora</taxon>
    </lineage>
</organism>
<comment type="similarity">
    <text evidence="1">Belongs to the bacterial solute-binding protein 1 family.</text>
</comment>
<evidence type="ECO:0000313" key="6">
    <source>
        <dbReference type="Proteomes" id="UP000642748"/>
    </source>
</evidence>